<evidence type="ECO:0000259" key="1">
    <source>
        <dbReference type="PROSITE" id="PS50994"/>
    </source>
</evidence>
<keyword evidence="3" id="KW-1185">Reference proteome</keyword>
<protein>
    <recommendedName>
        <fullName evidence="1">Integrase catalytic domain-containing protein</fullName>
    </recommendedName>
</protein>
<evidence type="ECO:0000313" key="3">
    <source>
        <dbReference type="Proteomes" id="UP000824469"/>
    </source>
</evidence>
<comment type="caution">
    <text evidence="2">The sequence shown here is derived from an EMBL/GenBank/DDBJ whole genome shotgun (WGS) entry which is preliminary data.</text>
</comment>
<dbReference type="InterPro" id="IPR036397">
    <property type="entry name" value="RNaseH_sf"/>
</dbReference>
<dbReference type="Gene3D" id="3.30.420.10">
    <property type="entry name" value="Ribonuclease H-like superfamily/Ribonuclease H"/>
    <property type="match status" value="1"/>
</dbReference>
<name>A0AA38CBG6_TAXCH</name>
<dbReference type="Proteomes" id="UP000824469">
    <property type="component" value="Unassembled WGS sequence"/>
</dbReference>
<dbReference type="GO" id="GO:0003676">
    <property type="term" value="F:nucleic acid binding"/>
    <property type="evidence" value="ECO:0007669"/>
    <property type="project" value="InterPro"/>
</dbReference>
<feature type="non-terminal residue" evidence="2">
    <location>
        <position position="135"/>
    </location>
</feature>
<reference evidence="2 3" key="1">
    <citation type="journal article" date="2021" name="Nat. Plants">
        <title>The Taxus genome provides insights into paclitaxel biosynthesis.</title>
        <authorList>
            <person name="Xiong X."/>
            <person name="Gou J."/>
            <person name="Liao Q."/>
            <person name="Li Y."/>
            <person name="Zhou Q."/>
            <person name="Bi G."/>
            <person name="Li C."/>
            <person name="Du R."/>
            <person name="Wang X."/>
            <person name="Sun T."/>
            <person name="Guo L."/>
            <person name="Liang H."/>
            <person name="Lu P."/>
            <person name="Wu Y."/>
            <person name="Zhang Z."/>
            <person name="Ro D.K."/>
            <person name="Shang Y."/>
            <person name="Huang S."/>
            <person name="Yan J."/>
        </authorList>
    </citation>
    <scope>NUCLEOTIDE SEQUENCE [LARGE SCALE GENOMIC DNA]</scope>
    <source>
        <strain evidence="2">Ta-2019</strain>
    </source>
</reference>
<accession>A0AA38CBG6</accession>
<dbReference type="InterPro" id="IPR001584">
    <property type="entry name" value="Integrase_cat-core"/>
</dbReference>
<proteinExistence type="predicted"/>
<dbReference type="InterPro" id="IPR012337">
    <property type="entry name" value="RNaseH-like_sf"/>
</dbReference>
<feature type="non-terminal residue" evidence="2">
    <location>
        <position position="1"/>
    </location>
</feature>
<organism evidence="2 3">
    <name type="scientific">Taxus chinensis</name>
    <name type="common">Chinese yew</name>
    <name type="synonym">Taxus wallichiana var. chinensis</name>
    <dbReference type="NCBI Taxonomy" id="29808"/>
    <lineage>
        <taxon>Eukaryota</taxon>
        <taxon>Viridiplantae</taxon>
        <taxon>Streptophyta</taxon>
        <taxon>Embryophyta</taxon>
        <taxon>Tracheophyta</taxon>
        <taxon>Spermatophyta</taxon>
        <taxon>Pinopsida</taxon>
        <taxon>Pinidae</taxon>
        <taxon>Conifers II</taxon>
        <taxon>Cupressales</taxon>
        <taxon>Taxaceae</taxon>
        <taxon>Taxus</taxon>
    </lineage>
</organism>
<feature type="domain" description="Integrase catalytic" evidence="1">
    <location>
        <begin position="1"/>
        <end position="76"/>
    </location>
</feature>
<dbReference type="GO" id="GO:0015074">
    <property type="term" value="P:DNA integration"/>
    <property type="evidence" value="ECO:0007669"/>
    <property type="project" value="InterPro"/>
</dbReference>
<dbReference type="SUPFAM" id="SSF53098">
    <property type="entry name" value="Ribonuclease H-like"/>
    <property type="match status" value="1"/>
</dbReference>
<dbReference type="PROSITE" id="PS50994">
    <property type="entry name" value="INTEGRASE"/>
    <property type="match status" value="1"/>
</dbReference>
<dbReference type="AlphaFoldDB" id="A0AA38CBG6"/>
<sequence>LCDNFGIKLSFSSPYYPQANGQAESSNKTLIKILMKVVNNSGKNWHDHIPFALWAYRTSIRTSTNATPFSLVYGTEAVLPLEIQIPSLRISLQDILANDDFRQERLAQLELLDERRLTALDHLQIYQKRIKRAYD</sequence>
<gene>
    <name evidence="2" type="ORF">KI387_040837</name>
</gene>
<dbReference type="PANTHER" id="PTHR48475">
    <property type="entry name" value="RIBONUCLEASE H"/>
    <property type="match status" value="1"/>
</dbReference>
<dbReference type="PANTHER" id="PTHR48475:SF1">
    <property type="entry name" value="RNASE H TYPE-1 DOMAIN-CONTAINING PROTEIN"/>
    <property type="match status" value="1"/>
</dbReference>
<dbReference type="EMBL" id="JAHRHJ020000543">
    <property type="protein sequence ID" value="KAH9293962.1"/>
    <property type="molecule type" value="Genomic_DNA"/>
</dbReference>
<dbReference type="OMA" id="KWDWHER"/>
<evidence type="ECO:0000313" key="2">
    <source>
        <dbReference type="EMBL" id="KAH9293962.1"/>
    </source>
</evidence>